<accession>A0A0G0Z5U0</accession>
<dbReference type="Pfam" id="PF07705">
    <property type="entry name" value="CARDB"/>
    <property type="match status" value="1"/>
</dbReference>
<organism evidence="5 6">
    <name type="scientific">Candidatus Azambacteria bacterium GW2011_GWB1_42_17</name>
    <dbReference type="NCBI Taxonomy" id="1618615"/>
    <lineage>
        <taxon>Bacteria</taxon>
        <taxon>Candidatus Azamiibacteriota</taxon>
    </lineage>
</organism>
<reference evidence="5 6" key="1">
    <citation type="journal article" date="2015" name="Nature">
        <title>rRNA introns, odd ribosomes, and small enigmatic genomes across a large radiation of phyla.</title>
        <authorList>
            <person name="Brown C.T."/>
            <person name="Hug L.A."/>
            <person name="Thomas B.C."/>
            <person name="Sharon I."/>
            <person name="Castelle C.J."/>
            <person name="Singh A."/>
            <person name="Wilkins M.J."/>
            <person name="Williams K.H."/>
            <person name="Banfield J.F."/>
        </authorList>
    </citation>
    <scope>NUCLEOTIDE SEQUENCE [LARGE SCALE GENOMIC DNA]</scope>
</reference>
<evidence type="ECO:0000256" key="3">
    <source>
        <dbReference type="SAM" id="SignalP"/>
    </source>
</evidence>
<feature type="region of interest" description="Disordered" evidence="1">
    <location>
        <begin position="314"/>
        <end position="338"/>
    </location>
</feature>
<feature type="transmembrane region" description="Helical" evidence="2">
    <location>
        <begin position="232"/>
        <end position="257"/>
    </location>
</feature>
<sequence length="476" mass="51573">MIFIISFLLFVSAAQAQTNGSDLAPADLWWSPTPVYSGNFLNVGFRVKNIGNQPANPFHILLTKDNAVLCGFDAPALSPNQMFERGPNLLGVGYSNLCNISSAQAPGYSIKLLVDDTNLSSEINENNNATSAFITVIGENKKAGVNQSQSFSPIVPSIVPSGQFFPLVPKAPENPEISAVPEISEFSEEPFFKEDLNLDFLKGIVPCGTSYTGYRMCTVCDFYKLIQNIINFILFVSAPLAMLMAMYVAFLFFFSGGSPKIIQDAKSKLWLLVWGIAWILGSWLVLNTIVNIVANPAVFPKPWNQVQCSVTVSQPSQESTTENQQSSQTPPVSSTVPPITKATLSEQDARNQLQQAGISVNKGACPTGVSYQSVPGGCTSLEGIKTTTIEATIELKKACNCSLEINGGTELGHAKGVISHGSGNKLDFNPNPALDKYIRDSANYIGKRDDGAQQYRAPDGTIYARESSHWDVVFVR</sequence>
<evidence type="ECO:0000256" key="2">
    <source>
        <dbReference type="SAM" id="Phobius"/>
    </source>
</evidence>
<dbReference type="Proteomes" id="UP000033986">
    <property type="component" value="Unassembled WGS sequence"/>
</dbReference>
<dbReference type="Gene3D" id="2.60.40.10">
    <property type="entry name" value="Immunoglobulins"/>
    <property type="match status" value="1"/>
</dbReference>
<dbReference type="EMBL" id="LCDB01000015">
    <property type="protein sequence ID" value="KKS44062.1"/>
    <property type="molecule type" value="Genomic_DNA"/>
</dbReference>
<keyword evidence="3" id="KW-0732">Signal</keyword>
<comment type="caution">
    <text evidence="5">The sequence shown here is derived from an EMBL/GenBank/DDBJ whole genome shotgun (WGS) entry which is preliminary data.</text>
</comment>
<evidence type="ECO:0000259" key="4">
    <source>
        <dbReference type="Pfam" id="PF07705"/>
    </source>
</evidence>
<protein>
    <recommendedName>
        <fullName evidence="4">CARDB domain-containing protein</fullName>
    </recommendedName>
</protein>
<feature type="transmembrane region" description="Helical" evidence="2">
    <location>
        <begin position="269"/>
        <end position="286"/>
    </location>
</feature>
<dbReference type="InterPro" id="IPR013783">
    <property type="entry name" value="Ig-like_fold"/>
</dbReference>
<evidence type="ECO:0000256" key="1">
    <source>
        <dbReference type="SAM" id="MobiDB-lite"/>
    </source>
</evidence>
<keyword evidence="2" id="KW-0812">Transmembrane</keyword>
<keyword evidence="2" id="KW-0472">Membrane</keyword>
<dbReference type="AlphaFoldDB" id="A0A0G0Z5U0"/>
<feature type="signal peptide" evidence="3">
    <location>
        <begin position="1"/>
        <end position="16"/>
    </location>
</feature>
<gene>
    <name evidence="5" type="ORF">UV07_C0015G0010</name>
</gene>
<feature type="chain" id="PRO_5002535714" description="CARDB domain-containing protein" evidence="3">
    <location>
        <begin position="17"/>
        <end position="476"/>
    </location>
</feature>
<proteinExistence type="predicted"/>
<dbReference type="InterPro" id="IPR011635">
    <property type="entry name" value="CARDB"/>
</dbReference>
<evidence type="ECO:0000313" key="5">
    <source>
        <dbReference type="EMBL" id="KKS44062.1"/>
    </source>
</evidence>
<evidence type="ECO:0000313" key="6">
    <source>
        <dbReference type="Proteomes" id="UP000033986"/>
    </source>
</evidence>
<name>A0A0G0Z5U0_9BACT</name>
<keyword evidence="2" id="KW-1133">Transmembrane helix</keyword>
<feature type="domain" description="CARDB" evidence="4">
    <location>
        <begin position="22"/>
        <end position="131"/>
    </location>
</feature>